<evidence type="ECO:0000313" key="10">
    <source>
        <dbReference type="EMBL" id="TXG77021.1"/>
    </source>
</evidence>
<dbReference type="EC" id="6.1.1.1" evidence="1 8"/>
<keyword evidence="2 9" id="KW-0436">Ligase</keyword>
<dbReference type="PROSITE" id="PS00178">
    <property type="entry name" value="AA_TRNA_LIGASE_I"/>
    <property type="match status" value="1"/>
</dbReference>
<dbReference type="PANTHER" id="PTHR11766:SF1">
    <property type="entry name" value="TYROSINE--TRNA LIGASE"/>
    <property type="match status" value="1"/>
</dbReference>
<dbReference type="InterPro" id="IPR001412">
    <property type="entry name" value="aa-tRNA-synth_I_CS"/>
</dbReference>
<dbReference type="GO" id="GO:0005829">
    <property type="term" value="C:cytosol"/>
    <property type="evidence" value="ECO:0007669"/>
    <property type="project" value="TreeGrafter"/>
</dbReference>
<gene>
    <name evidence="10" type="primary">tyrS</name>
    <name evidence="10" type="ORF">E6Q11_03600</name>
</gene>
<evidence type="ECO:0000256" key="6">
    <source>
        <dbReference type="ARBA" id="ARBA00023146"/>
    </source>
</evidence>
<keyword evidence="5 9" id="KW-0648">Protein biosynthesis</keyword>
<evidence type="ECO:0000256" key="2">
    <source>
        <dbReference type="ARBA" id="ARBA00022598"/>
    </source>
</evidence>
<dbReference type="GO" id="GO:0004831">
    <property type="term" value="F:tyrosine-tRNA ligase activity"/>
    <property type="evidence" value="ECO:0007669"/>
    <property type="project" value="UniProtKB-UniRule"/>
</dbReference>
<dbReference type="SUPFAM" id="SSF52374">
    <property type="entry name" value="Nucleotidylyl transferase"/>
    <property type="match status" value="1"/>
</dbReference>
<dbReference type="InterPro" id="IPR002305">
    <property type="entry name" value="aa-tRNA-synth_Ic"/>
</dbReference>
<dbReference type="Gene3D" id="1.10.240.10">
    <property type="entry name" value="Tyrosyl-Transfer RNA Synthetase"/>
    <property type="match status" value="1"/>
</dbReference>
<evidence type="ECO:0000256" key="8">
    <source>
        <dbReference type="NCBIfam" id="TIGR00234"/>
    </source>
</evidence>
<dbReference type="Gene3D" id="3.40.50.620">
    <property type="entry name" value="HUPs"/>
    <property type="match status" value="1"/>
</dbReference>
<protein>
    <recommendedName>
        <fullName evidence="1 8">Tyrosine--tRNA ligase</fullName>
        <ecNumber evidence="1 8">6.1.1.1</ecNumber>
    </recommendedName>
</protein>
<organism evidence="10 11">
    <name type="scientific">Candidatus Dojkabacteria bacterium</name>
    <dbReference type="NCBI Taxonomy" id="2099670"/>
    <lineage>
        <taxon>Bacteria</taxon>
        <taxon>Candidatus Dojkabacteria</taxon>
    </lineage>
</organism>
<sequence>MIDEKNLTKRLESGKKLRIKFGIDPTAPIVHIGHAVPILKLREFQKLGHDIIVLIGDATAQVGDSSDKDAERPMLQREQTLKNAEKYLSYFGKILDLDKVQVYYNSEGLDAVNFCGVGELAKNFSVAEMLDRDNFSKRYKAGIRISLQEFLYPMMQGYDSVAIARKYGSCDVELGGNDQYFNLLAGRTLMEAHGMEKQDIMMFDLIMGTDGQKMSKTKGNYISLDMSANDMFVKVMEIPDDQIIPYFQSCTTCDLDDIELEKEFLKK</sequence>
<comment type="similarity">
    <text evidence="9">Belongs to the class-I aminoacyl-tRNA synthetase family.</text>
</comment>
<dbReference type="PANTHER" id="PTHR11766">
    <property type="entry name" value="TYROSYL-TRNA SYNTHETASE"/>
    <property type="match status" value="1"/>
</dbReference>
<dbReference type="GO" id="GO:0006437">
    <property type="term" value="P:tyrosyl-tRNA aminoacylation"/>
    <property type="evidence" value="ECO:0007669"/>
    <property type="project" value="UniProtKB-UniRule"/>
</dbReference>
<dbReference type="GO" id="GO:0005524">
    <property type="term" value="F:ATP binding"/>
    <property type="evidence" value="ECO:0007669"/>
    <property type="project" value="UniProtKB-KW"/>
</dbReference>
<keyword evidence="6 9" id="KW-0030">Aminoacyl-tRNA synthetase</keyword>
<name>A0A5C7J675_9BACT</name>
<proteinExistence type="inferred from homology"/>
<dbReference type="InterPro" id="IPR024088">
    <property type="entry name" value="Tyr-tRNA-ligase_bac-type"/>
</dbReference>
<dbReference type="Proteomes" id="UP000321026">
    <property type="component" value="Unassembled WGS sequence"/>
</dbReference>
<dbReference type="PRINTS" id="PR01040">
    <property type="entry name" value="TRNASYNTHTYR"/>
</dbReference>
<keyword evidence="4 9" id="KW-0067">ATP-binding</keyword>
<dbReference type="AlphaFoldDB" id="A0A5C7J675"/>
<dbReference type="InterPro" id="IPR014729">
    <property type="entry name" value="Rossmann-like_a/b/a_fold"/>
</dbReference>
<comment type="catalytic activity">
    <reaction evidence="7">
        <text>tRNA(Tyr) + L-tyrosine + ATP = L-tyrosyl-tRNA(Tyr) + AMP + diphosphate + H(+)</text>
        <dbReference type="Rhea" id="RHEA:10220"/>
        <dbReference type="Rhea" id="RHEA-COMP:9706"/>
        <dbReference type="Rhea" id="RHEA-COMP:9707"/>
        <dbReference type="ChEBI" id="CHEBI:15378"/>
        <dbReference type="ChEBI" id="CHEBI:30616"/>
        <dbReference type="ChEBI" id="CHEBI:33019"/>
        <dbReference type="ChEBI" id="CHEBI:58315"/>
        <dbReference type="ChEBI" id="CHEBI:78442"/>
        <dbReference type="ChEBI" id="CHEBI:78536"/>
        <dbReference type="ChEBI" id="CHEBI:456215"/>
        <dbReference type="EC" id="6.1.1.1"/>
    </reaction>
</comment>
<dbReference type="NCBIfam" id="TIGR00234">
    <property type="entry name" value="tyrS"/>
    <property type="match status" value="1"/>
</dbReference>
<dbReference type="InterPro" id="IPR002307">
    <property type="entry name" value="Tyr-tRNA-ligase"/>
</dbReference>
<evidence type="ECO:0000256" key="1">
    <source>
        <dbReference type="ARBA" id="ARBA00013160"/>
    </source>
</evidence>
<evidence type="ECO:0000256" key="3">
    <source>
        <dbReference type="ARBA" id="ARBA00022741"/>
    </source>
</evidence>
<dbReference type="Pfam" id="PF00579">
    <property type="entry name" value="tRNA-synt_1b"/>
    <property type="match status" value="1"/>
</dbReference>
<evidence type="ECO:0000256" key="5">
    <source>
        <dbReference type="ARBA" id="ARBA00022917"/>
    </source>
</evidence>
<evidence type="ECO:0000256" key="9">
    <source>
        <dbReference type="RuleBase" id="RU363036"/>
    </source>
</evidence>
<comment type="caution">
    <text evidence="10">The sequence shown here is derived from an EMBL/GenBank/DDBJ whole genome shotgun (WGS) entry which is preliminary data.</text>
</comment>
<evidence type="ECO:0000256" key="7">
    <source>
        <dbReference type="ARBA" id="ARBA00048248"/>
    </source>
</evidence>
<keyword evidence="3 9" id="KW-0547">Nucleotide-binding</keyword>
<evidence type="ECO:0000313" key="11">
    <source>
        <dbReference type="Proteomes" id="UP000321026"/>
    </source>
</evidence>
<reference evidence="10 11" key="1">
    <citation type="submission" date="2018-09" db="EMBL/GenBank/DDBJ databases">
        <title>Metagenome Assembled Genomes from an Advanced Water Purification Facility.</title>
        <authorList>
            <person name="Stamps B.W."/>
            <person name="Spear J.R."/>
        </authorList>
    </citation>
    <scope>NUCLEOTIDE SEQUENCE [LARGE SCALE GENOMIC DNA]</scope>
    <source>
        <strain evidence="10">Bin_63_2</strain>
    </source>
</reference>
<accession>A0A5C7J675</accession>
<dbReference type="EMBL" id="SSDS01000057">
    <property type="protein sequence ID" value="TXG77021.1"/>
    <property type="molecule type" value="Genomic_DNA"/>
</dbReference>
<evidence type="ECO:0000256" key="4">
    <source>
        <dbReference type="ARBA" id="ARBA00022840"/>
    </source>
</evidence>